<protein>
    <submittedName>
        <fullName evidence="1">Uncharacterized protein</fullName>
    </submittedName>
</protein>
<comment type="caution">
    <text evidence="1">The sequence shown here is derived from an EMBL/GenBank/DDBJ whole genome shotgun (WGS) entry which is preliminary data.</text>
</comment>
<dbReference type="Proteomes" id="UP001157502">
    <property type="component" value="Chromosome 27"/>
</dbReference>
<accession>A0ACC2FHQ6</accession>
<reference evidence="1" key="1">
    <citation type="submission" date="2021-05" db="EMBL/GenBank/DDBJ databases">
        <authorList>
            <person name="Pan Q."/>
            <person name="Jouanno E."/>
            <person name="Zahm M."/>
            <person name="Klopp C."/>
            <person name="Cabau C."/>
            <person name="Louis A."/>
            <person name="Berthelot C."/>
            <person name="Parey E."/>
            <person name="Roest Crollius H."/>
            <person name="Montfort J."/>
            <person name="Robinson-Rechavi M."/>
            <person name="Bouchez O."/>
            <person name="Lampietro C."/>
            <person name="Lopez Roques C."/>
            <person name="Donnadieu C."/>
            <person name="Postlethwait J."/>
            <person name="Bobe J."/>
            <person name="Dillon D."/>
            <person name="Chandos A."/>
            <person name="von Hippel F."/>
            <person name="Guiguen Y."/>
        </authorList>
    </citation>
    <scope>NUCLEOTIDE SEQUENCE</scope>
    <source>
        <strain evidence="1">YG-Jan2019</strain>
    </source>
</reference>
<evidence type="ECO:0000313" key="1">
    <source>
        <dbReference type="EMBL" id="KAJ7990894.1"/>
    </source>
</evidence>
<name>A0ACC2FHQ6_DALPE</name>
<keyword evidence="2" id="KW-1185">Reference proteome</keyword>
<dbReference type="EMBL" id="CM055754">
    <property type="protein sequence ID" value="KAJ7990894.1"/>
    <property type="molecule type" value="Genomic_DNA"/>
</dbReference>
<gene>
    <name evidence="1" type="ORF">DPEC_G00291630</name>
</gene>
<organism evidence="1 2">
    <name type="scientific">Dallia pectoralis</name>
    <name type="common">Alaska blackfish</name>
    <dbReference type="NCBI Taxonomy" id="75939"/>
    <lineage>
        <taxon>Eukaryota</taxon>
        <taxon>Metazoa</taxon>
        <taxon>Chordata</taxon>
        <taxon>Craniata</taxon>
        <taxon>Vertebrata</taxon>
        <taxon>Euteleostomi</taxon>
        <taxon>Actinopterygii</taxon>
        <taxon>Neopterygii</taxon>
        <taxon>Teleostei</taxon>
        <taxon>Protacanthopterygii</taxon>
        <taxon>Esociformes</taxon>
        <taxon>Umbridae</taxon>
        <taxon>Dallia</taxon>
    </lineage>
</organism>
<evidence type="ECO:0000313" key="2">
    <source>
        <dbReference type="Proteomes" id="UP001157502"/>
    </source>
</evidence>
<sequence length="102" mass="10995">MDPDTLNIWQSSCRHLIMVSKDPDLGLIKTKRPDVGTWKAPIGVRAECRKGEHGEPRRGVSSEVTAPDYGTKPGGLSETGQSPGPGRKWAGSHASSLERCTL</sequence>
<proteinExistence type="predicted"/>